<dbReference type="CDD" id="cd00383">
    <property type="entry name" value="trans_reg_C"/>
    <property type="match status" value="1"/>
</dbReference>
<keyword evidence="7" id="KW-0902">Two-component regulatory system</keyword>
<evidence type="ECO:0000256" key="2">
    <source>
        <dbReference type="ARBA" id="ARBA00013332"/>
    </source>
</evidence>
<dbReference type="FunFam" id="3.40.50.2300:FF:000001">
    <property type="entry name" value="DNA-binding response regulator PhoB"/>
    <property type="match status" value="1"/>
</dbReference>
<keyword evidence="11" id="KW-0804">Transcription</keyword>
<evidence type="ECO:0000256" key="10">
    <source>
        <dbReference type="ARBA" id="ARBA00023159"/>
    </source>
</evidence>
<comment type="caution">
    <text evidence="15">The sequence shown here is derived from an EMBL/GenBank/DDBJ whole genome shotgun (WGS) entry which is preliminary data.</text>
</comment>
<evidence type="ECO:0000259" key="14">
    <source>
        <dbReference type="PROSITE" id="PS51755"/>
    </source>
</evidence>
<dbReference type="PANTHER" id="PTHR48111">
    <property type="entry name" value="REGULATOR OF RPOS"/>
    <property type="match status" value="1"/>
</dbReference>
<dbReference type="InterPro" id="IPR011006">
    <property type="entry name" value="CheY-like_superfamily"/>
</dbReference>
<keyword evidence="3" id="KW-0813">Transport</keyword>
<dbReference type="GO" id="GO:0006355">
    <property type="term" value="P:regulation of DNA-templated transcription"/>
    <property type="evidence" value="ECO:0007669"/>
    <property type="project" value="InterPro"/>
</dbReference>
<dbReference type="PROSITE" id="PS51755">
    <property type="entry name" value="OMPR_PHOB"/>
    <property type="match status" value="1"/>
</dbReference>
<keyword evidence="6" id="KW-0592">Phosphate transport</keyword>
<dbReference type="GO" id="GO:0000976">
    <property type="term" value="F:transcription cis-regulatory region binding"/>
    <property type="evidence" value="ECO:0007669"/>
    <property type="project" value="TreeGrafter"/>
</dbReference>
<evidence type="ECO:0000256" key="11">
    <source>
        <dbReference type="ARBA" id="ARBA00023163"/>
    </source>
</evidence>
<dbReference type="InterPro" id="IPR036388">
    <property type="entry name" value="WH-like_DNA-bd_sf"/>
</dbReference>
<dbReference type="EMBL" id="MLJW01000119">
    <property type="protein sequence ID" value="OIQ98424.1"/>
    <property type="molecule type" value="Genomic_DNA"/>
</dbReference>
<reference evidence="15" key="1">
    <citation type="submission" date="2016-10" db="EMBL/GenBank/DDBJ databases">
        <title>Sequence of Gallionella enrichment culture.</title>
        <authorList>
            <person name="Poehlein A."/>
            <person name="Muehling M."/>
            <person name="Daniel R."/>
        </authorList>
    </citation>
    <scope>NUCLEOTIDE SEQUENCE</scope>
</reference>
<protein>
    <recommendedName>
        <fullName evidence="2">Phosphate regulon transcriptional regulatory protein PhoB</fullName>
    </recommendedName>
</protein>
<dbReference type="GO" id="GO:0032993">
    <property type="term" value="C:protein-DNA complex"/>
    <property type="evidence" value="ECO:0007669"/>
    <property type="project" value="TreeGrafter"/>
</dbReference>
<dbReference type="Pfam" id="PF00486">
    <property type="entry name" value="Trans_reg_C"/>
    <property type="match status" value="1"/>
</dbReference>
<dbReference type="InterPro" id="IPR001867">
    <property type="entry name" value="OmpR/PhoB-type_DNA-bd"/>
</dbReference>
<evidence type="ECO:0000256" key="8">
    <source>
        <dbReference type="ARBA" id="ARBA00023015"/>
    </source>
</evidence>
<feature type="domain" description="Response regulatory" evidence="13">
    <location>
        <begin position="9"/>
        <end position="125"/>
    </location>
</feature>
<dbReference type="Gene3D" id="1.10.10.10">
    <property type="entry name" value="Winged helix-like DNA-binding domain superfamily/Winged helix DNA-binding domain"/>
    <property type="match status" value="1"/>
</dbReference>
<evidence type="ECO:0000256" key="7">
    <source>
        <dbReference type="ARBA" id="ARBA00023012"/>
    </source>
</evidence>
<evidence type="ECO:0000256" key="6">
    <source>
        <dbReference type="ARBA" id="ARBA00022592"/>
    </source>
</evidence>
<dbReference type="SUPFAM" id="SSF46894">
    <property type="entry name" value="C-terminal effector domain of the bipartite response regulators"/>
    <property type="match status" value="1"/>
</dbReference>
<dbReference type="SUPFAM" id="SSF52172">
    <property type="entry name" value="CheY-like"/>
    <property type="match status" value="1"/>
</dbReference>
<keyword evidence="8" id="KW-0805">Transcription regulation</keyword>
<accession>A0A1J5RQ49</accession>
<keyword evidence="9" id="KW-0238">DNA-binding</keyword>
<evidence type="ECO:0000256" key="5">
    <source>
        <dbReference type="ARBA" id="ARBA00022553"/>
    </source>
</evidence>
<sequence length="245" mass="27530">MDRDTMKPLVMVVEDETALVTMLRYNLEREGYRVCEATDGEEALTVLAERNPDLVVLDWMLPVLSGIEVCRQIRRKPRTRDLPVIMLTARGEEGDKVRGLNTGADDYMTKPFSLPELLARIKALLRRVQPAQAKGVLQYENIAMDLTAHRVTRNGRNIHLGPTEFRLLQFLLQHPGCVFSREELLNAVWGPDIYVEPRTVDVHIRRLRKALNGEADADIIRTVRAAGYALDVDGGEADLASAAAM</sequence>
<evidence type="ECO:0000256" key="1">
    <source>
        <dbReference type="ARBA" id="ARBA00004496"/>
    </source>
</evidence>
<dbReference type="PANTHER" id="PTHR48111:SF40">
    <property type="entry name" value="PHOSPHATE REGULON TRANSCRIPTIONAL REGULATORY PROTEIN PHOB"/>
    <property type="match status" value="1"/>
</dbReference>
<keyword evidence="4" id="KW-0963">Cytoplasm</keyword>
<dbReference type="AlphaFoldDB" id="A0A1J5RQ49"/>
<dbReference type="NCBIfam" id="TIGR02154">
    <property type="entry name" value="PhoB"/>
    <property type="match status" value="1"/>
</dbReference>
<feature type="domain" description="OmpR/PhoB-type" evidence="14">
    <location>
        <begin position="134"/>
        <end position="232"/>
    </location>
</feature>
<keyword evidence="10" id="KW-0010">Activator</keyword>
<dbReference type="GO" id="GO:0005829">
    <property type="term" value="C:cytosol"/>
    <property type="evidence" value="ECO:0007669"/>
    <property type="project" value="TreeGrafter"/>
</dbReference>
<dbReference type="Pfam" id="PF00072">
    <property type="entry name" value="Response_reg"/>
    <property type="match status" value="1"/>
</dbReference>
<dbReference type="PROSITE" id="PS50110">
    <property type="entry name" value="RESPONSE_REGULATORY"/>
    <property type="match status" value="1"/>
</dbReference>
<comment type="subcellular location">
    <subcellularLocation>
        <location evidence="1">Cytoplasm</location>
    </subcellularLocation>
</comment>
<evidence type="ECO:0000256" key="9">
    <source>
        <dbReference type="ARBA" id="ARBA00023125"/>
    </source>
</evidence>
<dbReference type="GO" id="GO:0000156">
    <property type="term" value="F:phosphorelay response regulator activity"/>
    <property type="evidence" value="ECO:0007669"/>
    <property type="project" value="InterPro"/>
</dbReference>
<dbReference type="SMART" id="SM00448">
    <property type="entry name" value="REC"/>
    <property type="match status" value="1"/>
</dbReference>
<evidence type="ECO:0000313" key="15">
    <source>
        <dbReference type="EMBL" id="OIQ98424.1"/>
    </source>
</evidence>
<dbReference type="Gene3D" id="3.40.50.2300">
    <property type="match status" value="1"/>
</dbReference>
<dbReference type="SMART" id="SM00862">
    <property type="entry name" value="Trans_reg_C"/>
    <property type="match status" value="1"/>
</dbReference>
<evidence type="ECO:0000259" key="13">
    <source>
        <dbReference type="PROSITE" id="PS50110"/>
    </source>
</evidence>
<organism evidence="15">
    <name type="scientific">mine drainage metagenome</name>
    <dbReference type="NCBI Taxonomy" id="410659"/>
    <lineage>
        <taxon>unclassified sequences</taxon>
        <taxon>metagenomes</taxon>
        <taxon>ecological metagenomes</taxon>
    </lineage>
</organism>
<dbReference type="InterPro" id="IPR011879">
    <property type="entry name" value="Sig_transdc_resp-reg_PhoB"/>
</dbReference>
<dbReference type="InterPro" id="IPR039420">
    <property type="entry name" value="WalR-like"/>
</dbReference>
<evidence type="ECO:0000256" key="3">
    <source>
        <dbReference type="ARBA" id="ARBA00022448"/>
    </source>
</evidence>
<dbReference type="InterPro" id="IPR001789">
    <property type="entry name" value="Sig_transdc_resp-reg_receiver"/>
</dbReference>
<dbReference type="Gene3D" id="6.10.250.690">
    <property type="match status" value="1"/>
</dbReference>
<dbReference type="InterPro" id="IPR016032">
    <property type="entry name" value="Sig_transdc_resp-reg_C-effctor"/>
</dbReference>
<keyword evidence="5" id="KW-0597">Phosphoprotein</keyword>
<proteinExistence type="predicted"/>
<evidence type="ECO:0000256" key="4">
    <source>
        <dbReference type="ARBA" id="ARBA00022490"/>
    </source>
</evidence>
<comment type="function">
    <text evidence="12">This protein is a positive regulator for the phosphate regulon. Transcription of this operon is positively regulated by PhoB and PhoR when phosphate is limited.</text>
</comment>
<gene>
    <name evidence="15" type="primary">phoB_12</name>
    <name evidence="15" type="ORF">GALL_195490</name>
</gene>
<name>A0A1J5RQ49_9ZZZZ</name>
<evidence type="ECO:0000256" key="12">
    <source>
        <dbReference type="ARBA" id="ARBA00024735"/>
    </source>
</evidence>
<dbReference type="GO" id="GO:0006817">
    <property type="term" value="P:phosphate ion transport"/>
    <property type="evidence" value="ECO:0007669"/>
    <property type="project" value="UniProtKB-KW"/>
</dbReference>